<accession>A0ABX7I7K2</accession>
<dbReference type="Proteomes" id="UP000612680">
    <property type="component" value="Chromosome"/>
</dbReference>
<reference evidence="2 3" key="1">
    <citation type="submission" date="2020-06" db="EMBL/GenBank/DDBJ databases">
        <title>Dyadobacter sandarakinus sp. nov., isolated from the soil of the Arctic Yellow River Station.</title>
        <authorList>
            <person name="Zhang Y."/>
            <person name="Peng F."/>
        </authorList>
    </citation>
    <scope>NUCLEOTIDE SEQUENCE [LARGE SCALE GENOMIC DNA]</scope>
    <source>
        <strain evidence="2 3">Q3-56</strain>
    </source>
</reference>
<organism evidence="2 3">
    <name type="scientific">Dyadobacter sandarakinus</name>
    <dbReference type="NCBI Taxonomy" id="2747268"/>
    <lineage>
        <taxon>Bacteria</taxon>
        <taxon>Pseudomonadati</taxon>
        <taxon>Bacteroidota</taxon>
        <taxon>Cytophagia</taxon>
        <taxon>Cytophagales</taxon>
        <taxon>Spirosomataceae</taxon>
        <taxon>Dyadobacter</taxon>
    </lineage>
</organism>
<dbReference type="InterPro" id="IPR038636">
    <property type="entry name" value="Wzi_sf"/>
</dbReference>
<feature type="signal peptide" evidence="1">
    <location>
        <begin position="1"/>
        <end position="24"/>
    </location>
</feature>
<evidence type="ECO:0008006" key="4">
    <source>
        <dbReference type="Google" id="ProtNLM"/>
    </source>
</evidence>
<evidence type="ECO:0000256" key="1">
    <source>
        <dbReference type="SAM" id="SignalP"/>
    </source>
</evidence>
<keyword evidence="3" id="KW-1185">Reference proteome</keyword>
<dbReference type="EMBL" id="CP056775">
    <property type="protein sequence ID" value="QRR01875.1"/>
    <property type="molecule type" value="Genomic_DNA"/>
</dbReference>
<evidence type="ECO:0000313" key="2">
    <source>
        <dbReference type="EMBL" id="QRR01875.1"/>
    </source>
</evidence>
<proteinExistence type="predicted"/>
<gene>
    <name evidence="2" type="ORF">HWI92_13635</name>
</gene>
<protein>
    <recommendedName>
        <fullName evidence="4">Capsule assembly protein Wzi</fullName>
    </recommendedName>
</protein>
<keyword evidence="1" id="KW-0732">Signal</keyword>
<feature type="chain" id="PRO_5046798258" description="Capsule assembly protein Wzi" evidence="1">
    <location>
        <begin position="25"/>
        <end position="493"/>
    </location>
</feature>
<dbReference type="RefSeq" id="WP_204655981.1">
    <property type="nucleotide sequence ID" value="NZ_CP056775.1"/>
</dbReference>
<sequence>MFLSRFTTHALLLFFLLIFSRVAAQQSSFSSQFKGNLEAGAYASDSRSVPFWLRTNQFGIVPERFPAGIIQGNLRKDYVFFDTLKNKVRRLDWGVALNPVVTYDDQSKLKAILAEAHVKVRFRHVELYIGRRKEVMGLGDTTLSSGFYAGSGNALPIPKIQIGTVGFAPLHFTRDFVAVNAGFAHGWFWTDYIQDIRLHQKYLYVRLGKPAAASKFYFGLNHNVMWGGHAEYLKQHPELALNGVLPSSWKFYPNVVLAFTSKNWFTKNGYGAFDSYRLGNHLGSYDIGFDTRIAGRKLWVYHQHPFEDVSSMVFKNLPDGLYGANLKLQSSTSGRGFAITHITAEFLTTKDQSGSTFYIPGSKFQGADNYFNHSQYYEGWSYRGNTVGTPFIAPGKDMDRVPGRFFPSNRVNMWYLGAQGQSGRLLLTLRTSYSRNFGVPGGQLNPVRNQFSGMLAGQYSLPRQTAIIARFSTDQGTLFLKSSGGYLGIRKSW</sequence>
<name>A0ABX7I7K2_9BACT</name>
<evidence type="ECO:0000313" key="3">
    <source>
        <dbReference type="Proteomes" id="UP000612680"/>
    </source>
</evidence>
<dbReference type="Gene3D" id="2.40.160.130">
    <property type="entry name" value="Capsule assembly protein Wzi"/>
    <property type="match status" value="1"/>
</dbReference>